<name>A0ABM1S818_LIMPO</name>
<keyword evidence="7" id="KW-1133">Transmembrane helix</keyword>
<evidence type="ECO:0000313" key="12">
    <source>
        <dbReference type="RefSeq" id="XP_022239773.1"/>
    </source>
</evidence>
<dbReference type="InterPro" id="IPR008266">
    <property type="entry name" value="Tyr_kinase_AS"/>
</dbReference>
<dbReference type="Pfam" id="PF22540">
    <property type="entry name" value="RET_CRD"/>
    <property type="match status" value="1"/>
</dbReference>
<gene>
    <name evidence="12" type="primary">LOC106457965</name>
</gene>
<keyword evidence="8" id="KW-0732">Signal</keyword>
<dbReference type="PROSITE" id="PS00107">
    <property type="entry name" value="PROTEIN_KINASE_ATP"/>
    <property type="match status" value="1"/>
</dbReference>
<comment type="catalytic activity">
    <reaction evidence="3">
        <text>L-tyrosyl-[protein] + ATP = O-phospho-L-tyrosyl-[protein] + ADP + H(+)</text>
        <dbReference type="Rhea" id="RHEA:10596"/>
        <dbReference type="Rhea" id="RHEA-COMP:10136"/>
        <dbReference type="Rhea" id="RHEA-COMP:20101"/>
        <dbReference type="ChEBI" id="CHEBI:15378"/>
        <dbReference type="ChEBI" id="CHEBI:30616"/>
        <dbReference type="ChEBI" id="CHEBI:46858"/>
        <dbReference type="ChEBI" id="CHEBI:61978"/>
        <dbReference type="ChEBI" id="CHEBI:456216"/>
        <dbReference type="EC" id="2.7.10.1"/>
    </reaction>
</comment>
<evidence type="ECO:0000256" key="2">
    <source>
        <dbReference type="ARBA" id="ARBA00023136"/>
    </source>
</evidence>
<feature type="domain" description="Cadherin" evidence="10">
    <location>
        <begin position="151"/>
        <end position="258"/>
    </location>
</feature>
<evidence type="ECO:0000313" key="11">
    <source>
        <dbReference type="Proteomes" id="UP000694941"/>
    </source>
</evidence>
<accession>A0ABM1S818</accession>
<feature type="compositionally biased region" description="Polar residues" evidence="6">
    <location>
        <begin position="721"/>
        <end position="737"/>
    </location>
</feature>
<feature type="chain" id="PRO_5047276358" evidence="8">
    <location>
        <begin position="25"/>
        <end position="1094"/>
    </location>
</feature>
<dbReference type="Gene3D" id="1.10.510.10">
    <property type="entry name" value="Transferase(Phosphotransferase) domain 1"/>
    <property type="match status" value="1"/>
</dbReference>
<proteinExistence type="predicted"/>
<dbReference type="InterPro" id="IPR020635">
    <property type="entry name" value="Tyr_kinase_cat_dom"/>
</dbReference>
<dbReference type="Gene3D" id="3.30.200.20">
    <property type="entry name" value="Phosphorylase Kinase, domain 1"/>
    <property type="match status" value="1"/>
</dbReference>
<dbReference type="PROSITE" id="PS50011">
    <property type="entry name" value="PROTEIN_KINASE_DOM"/>
    <property type="match status" value="1"/>
</dbReference>
<evidence type="ECO:0000259" key="10">
    <source>
        <dbReference type="PROSITE" id="PS50268"/>
    </source>
</evidence>
<keyword evidence="7" id="KW-0812">Transmembrane</keyword>
<reference evidence="12" key="1">
    <citation type="submission" date="2025-08" db="UniProtKB">
        <authorList>
            <consortium name="RefSeq"/>
        </authorList>
    </citation>
    <scope>IDENTIFICATION</scope>
    <source>
        <tissue evidence="12">Muscle</tissue>
    </source>
</reference>
<dbReference type="CDD" id="cd11304">
    <property type="entry name" value="Cadherin_repeat"/>
    <property type="match status" value="1"/>
</dbReference>
<evidence type="ECO:0000256" key="7">
    <source>
        <dbReference type="SAM" id="Phobius"/>
    </source>
</evidence>
<dbReference type="PANTHER" id="PTHR24416:SF617">
    <property type="entry name" value="RET ONCOGENE, ISOFORM A"/>
    <property type="match status" value="1"/>
</dbReference>
<dbReference type="PANTHER" id="PTHR24416">
    <property type="entry name" value="TYROSINE-PROTEIN KINASE RECEPTOR"/>
    <property type="match status" value="1"/>
</dbReference>
<keyword evidence="4" id="KW-0106">Calcium</keyword>
<dbReference type="InterPro" id="IPR055162">
    <property type="entry name" value="RET_CRD"/>
</dbReference>
<keyword evidence="11" id="KW-1185">Reference proteome</keyword>
<dbReference type="InterPro" id="IPR020894">
    <property type="entry name" value="Cadherin_CS"/>
</dbReference>
<dbReference type="InterPro" id="IPR050122">
    <property type="entry name" value="RTK"/>
</dbReference>
<organism evidence="11 12">
    <name type="scientific">Limulus polyphemus</name>
    <name type="common">Atlantic horseshoe crab</name>
    <dbReference type="NCBI Taxonomy" id="6850"/>
    <lineage>
        <taxon>Eukaryota</taxon>
        <taxon>Metazoa</taxon>
        <taxon>Ecdysozoa</taxon>
        <taxon>Arthropoda</taxon>
        <taxon>Chelicerata</taxon>
        <taxon>Merostomata</taxon>
        <taxon>Xiphosura</taxon>
        <taxon>Limulidae</taxon>
        <taxon>Limulus</taxon>
    </lineage>
</organism>
<dbReference type="PROSITE" id="PS00109">
    <property type="entry name" value="PROTEIN_KINASE_TYR"/>
    <property type="match status" value="1"/>
</dbReference>
<dbReference type="Pfam" id="PF07714">
    <property type="entry name" value="PK_Tyr_Ser-Thr"/>
    <property type="match status" value="1"/>
</dbReference>
<dbReference type="PROSITE" id="PS00232">
    <property type="entry name" value="CADHERIN_1"/>
    <property type="match status" value="1"/>
</dbReference>
<sequence length="1094" mass="123463">MVSIALTALVTASTCLLIVWQVSALFFPQRVVNVTIPPGYPKHVPFYQLRCVEENGSIIPYGAVRFHVRKVFMQKEKITVKDIFTVNASSGWLALAVTLQNRWAVPGTIFALRVKASRNVYSNRPSTSQTIRVHINDSEALCHPRTKLCYFSSKAKFDLPESFPPGVSFGQLRPPSTSFLCPETQTEYQVENGEGLVNINSKQELYLTSPLDAERATKETFQVKCTIKDLKTSRLYSDTFSLHATIRILDVNDNAPYLPKDVSTNVHFHDTDLQQGRDLPIQFNVFDKDSEAVNDIVVRVEDDQLGLFKVRNTTVYDNIMASGGMLLISFVTAVKPIQFPGSEYNFSVVLEDRSLQTREENKVIYNVIIHKSLRNQLQQPVLPLNGEYSTMVSRQAARHARVIQPIKVPLFSRWFFSLSPGDQSIFGITPQTGIIYVKDDRELKDIPEQYIKINLSWINDVEKKGYVTVVVNLTTEDDPSNNKECDQLCASFEDEDHCTSSCGAGVQRGRCLWRRGITSTSFMSVEYATCTTNLETCPNGECDELEEFDKTLCPQDCIQQENVQGEAIAYEKGRGIQLAVGTCICIAYDSCYCERSEPPANKSRQKHPHILDQVHSTGDFTNIHTKATTGEPSFSTDKASKMEDSENHFITGITTVAPCGKGCTALICLLVTCGIGICVVFCVLRRVRQSTNRKQKHKYVGSRISLSVVPSDYVDERSSSVHESQSASDSSNTSKTMSDVKWEFPRENLILEETLGEGEFGRVMKAQAWNITRQQEYVTVAVKMLKGNGTHAEEMDLFSEFNMLKEVCHPNVIRLLGACTQKGGPLYIIVEYADLGSLRCFLRKTRRLEVSYTCQVGNPTYFVDGGDISRQQFRSIPWAELLSFAWQIANGMSYLSNMKLIHRDLATRNVLLASGKVVKISDFGLSRDVYEGETYLKRSKGRVPVKWMAIESLEDNLYTFKSDVWSFGVVLWEIATLGATPYPGVTPERLFQLLKAGYRMEKPNACSDELYSVMLMCWRENPHDRPSFKVLVTKLDQMLLQTMEYLELRTDEESLYWNENDRPPLITNSSEDEINGVAVEYGKIDVFQAQNETV</sequence>
<dbReference type="Proteomes" id="UP000694941">
    <property type="component" value="Unplaced"/>
</dbReference>
<feature type="binding site" evidence="5">
    <location>
        <position position="783"/>
    </location>
    <ligand>
        <name>ATP</name>
        <dbReference type="ChEBI" id="CHEBI:30616"/>
    </ligand>
</feature>
<evidence type="ECO:0000256" key="1">
    <source>
        <dbReference type="ARBA" id="ARBA00004167"/>
    </source>
</evidence>
<evidence type="ECO:0000259" key="9">
    <source>
        <dbReference type="PROSITE" id="PS50011"/>
    </source>
</evidence>
<evidence type="ECO:0000256" key="6">
    <source>
        <dbReference type="SAM" id="MobiDB-lite"/>
    </source>
</evidence>
<keyword evidence="5" id="KW-0067">ATP-binding</keyword>
<dbReference type="GeneID" id="106457965"/>
<dbReference type="InterPro" id="IPR002126">
    <property type="entry name" value="Cadherin-like_dom"/>
</dbReference>
<dbReference type="RefSeq" id="XP_022239773.1">
    <property type="nucleotide sequence ID" value="XM_022384065.1"/>
</dbReference>
<protein>
    <submittedName>
        <fullName evidence="12">Proto-oncogene tyrosine-protein kinase receptor Ret-like</fullName>
    </submittedName>
</protein>
<comment type="subcellular location">
    <subcellularLocation>
        <location evidence="1">Membrane</location>
        <topology evidence="1">Single-pass membrane protein</topology>
    </subcellularLocation>
</comment>
<dbReference type="SMART" id="SM00219">
    <property type="entry name" value="TyrKc"/>
    <property type="match status" value="1"/>
</dbReference>
<feature type="transmembrane region" description="Helical" evidence="7">
    <location>
        <begin position="664"/>
        <end position="684"/>
    </location>
</feature>
<evidence type="ECO:0000256" key="5">
    <source>
        <dbReference type="PROSITE-ProRule" id="PRU10141"/>
    </source>
</evidence>
<dbReference type="PROSITE" id="PS50268">
    <property type="entry name" value="CADHERIN_2"/>
    <property type="match status" value="1"/>
</dbReference>
<keyword evidence="2 7" id="KW-0472">Membrane</keyword>
<dbReference type="InterPro" id="IPR017441">
    <property type="entry name" value="Protein_kinase_ATP_BS"/>
</dbReference>
<dbReference type="Gene3D" id="2.60.40.60">
    <property type="entry name" value="Cadherins"/>
    <property type="match status" value="1"/>
</dbReference>
<feature type="signal peptide" evidence="8">
    <location>
        <begin position="1"/>
        <end position="24"/>
    </location>
</feature>
<feature type="domain" description="Protein kinase" evidence="9">
    <location>
        <begin position="749"/>
        <end position="1039"/>
    </location>
</feature>
<dbReference type="InterPro" id="IPR001245">
    <property type="entry name" value="Ser-Thr/Tyr_kinase_cat_dom"/>
</dbReference>
<keyword evidence="5" id="KW-0547">Nucleotide-binding</keyword>
<dbReference type="InterPro" id="IPR000719">
    <property type="entry name" value="Prot_kinase_dom"/>
</dbReference>
<evidence type="ECO:0000256" key="3">
    <source>
        <dbReference type="ARBA" id="ARBA00051243"/>
    </source>
</evidence>
<evidence type="ECO:0000256" key="8">
    <source>
        <dbReference type="SAM" id="SignalP"/>
    </source>
</evidence>
<dbReference type="SUPFAM" id="SSF56112">
    <property type="entry name" value="Protein kinase-like (PK-like)"/>
    <property type="match status" value="1"/>
</dbReference>
<dbReference type="PRINTS" id="PR00109">
    <property type="entry name" value="TYRKINASE"/>
</dbReference>
<evidence type="ECO:0000256" key="4">
    <source>
        <dbReference type="PROSITE-ProRule" id="PRU00043"/>
    </source>
</evidence>
<dbReference type="InterPro" id="IPR011009">
    <property type="entry name" value="Kinase-like_dom_sf"/>
</dbReference>
<feature type="region of interest" description="Disordered" evidence="6">
    <location>
        <begin position="718"/>
        <end position="738"/>
    </location>
</feature>